<gene>
    <name evidence="1" type="ORF">EC580_006315</name>
</gene>
<sequence>MRESIWPNFYIVGAVKSGTTSLYTYLRQHPQVFLPGRKEPHFFTQPRPSREQTHLIRYVADAEHYQHLYRGADAFPRIGDASPSYLWCPEAAQRIHQVAPDAKIIVILRDPVERAYAQYLMDFTEGAIHLPFAQALRRDWERPDKGWGVSQLYVELGQYSEQIRRYQTLFGRDRVLVLLLEDLKKKPRKVLETVAEFLEIDPGPIAGMDLDKAYNAHRSARGVWVRYLAGNRISRFIGDVLLPRAWGKYIWQRWLLRDHGKPAMDEDARNFLQEIYAPEVESLEQLLERPLPELRLSWHEAPRRSLHKAPVIQQRSSPS</sequence>
<organism evidence="1 2">
    <name type="scientific">Acidithiobacillus sulfuriphilus</name>
    <dbReference type="NCBI Taxonomy" id="1867749"/>
    <lineage>
        <taxon>Bacteria</taxon>
        <taxon>Pseudomonadati</taxon>
        <taxon>Pseudomonadota</taxon>
        <taxon>Acidithiobacillia</taxon>
        <taxon>Acidithiobacillales</taxon>
        <taxon>Acidithiobacillaceae</taxon>
        <taxon>Acidithiobacillus</taxon>
    </lineage>
</organism>
<name>A0ACD5HS54_9PROT</name>
<dbReference type="Proteomes" id="UP000271650">
    <property type="component" value="Chromosome"/>
</dbReference>
<dbReference type="EC" id="2.8.2.-" evidence="1"/>
<dbReference type="EMBL" id="CP127527">
    <property type="protein sequence ID" value="XRI78274.1"/>
    <property type="molecule type" value="Genomic_DNA"/>
</dbReference>
<evidence type="ECO:0000313" key="1">
    <source>
        <dbReference type="EMBL" id="XRI78274.1"/>
    </source>
</evidence>
<proteinExistence type="predicted"/>
<accession>A0ACD5HS54</accession>
<keyword evidence="2" id="KW-1185">Reference proteome</keyword>
<protein>
    <submittedName>
        <fullName evidence="1">Sulfotransferase</fullName>
        <ecNumber evidence="1">2.8.2.-</ecNumber>
    </submittedName>
</protein>
<reference evidence="1 2" key="1">
    <citation type="journal article" date="2019" name="Int. J. Syst. Evol. Microbiol.">
        <title>Acidithiobacillus sulfuriphilus sp. nov.: an extremely acidophilic sulfur-oxidizing chemolithotroph isolated from a neutral pH environment.</title>
        <authorList>
            <person name="Falagan C."/>
            <person name="Moya-Beltran A."/>
            <person name="Castro M."/>
            <person name="Quatrini R."/>
            <person name="Johnson D.B."/>
        </authorList>
    </citation>
    <scope>NUCLEOTIDE SEQUENCE [LARGE SCALE GENOMIC DNA]</scope>
    <source>
        <strain evidence="1 2">CJ-2</strain>
    </source>
</reference>
<keyword evidence="1" id="KW-0808">Transferase</keyword>
<evidence type="ECO:0000313" key="2">
    <source>
        <dbReference type="Proteomes" id="UP000271650"/>
    </source>
</evidence>